<dbReference type="InterPro" id="IPR027558">
    <property type="entry name" value="Pre_pil_HX9DG_C"/>
</dbReference>
<dbReference type="Proteomes" id="UP000485484">
    <property type="component" value="Unassembled WGS sequence"/>
</dbReference>
<dbReference type="EMBL" id="MWAK01000194">
    <property type="protein sequence ID" value="OPZ91198.1"/>
    <property type="molecule type" value="Genomic_DNA"/>
</dbReference>
<reference evidence="1" key="1">
    <citation type="submission" date="2017-02" db="EMBL/GenBank/DDBJ databases">
        <title>Delving into the versatile metabolic prowess of the omnipresent phylum Bacteroidetes.</title>
        <authorList>
            <person name="Nobu M.K."/>
            <person name="Mei R."/>
            <person name="Narihiro T."/>
            <person name="Kuroda K."/>
            <person name="Liu W.-T."/>
        </authorList>
    </citation>
    <scope>NUCLEOTIDE SEQUENCE</scope>
    <source>
        <strain evidence="1">ADurb.Bin417</strain>
    </source>
</reference>
<evidence type="ECO:0000313" key="1">
    <source>
        <dbReference type="EMBL" id="OPZ91198.1"/>
    </source>
</evidence>
<name>A0A1V5MDA3_UNCT6</name>
<comment type="caution">
    <text evidence="1">The sequence shown here is derived from an EMBL/GenBank/DDBJ whole genome shotgun (WGS) entry which is preliminary data.</text>
</comment>
<accession>A0A1V5MDA3</accession>
<gene>
    <name evidence="1" type="ORF">BWY73_01150</name>
</gene>
<proteinExistence type="predicted"/>
<dbReference type="NCBIfam" id="TIGR04294">
    <property type="entry name" value="pre_pil_HX9DG"/>
    <property type="match status" value="1"/>
</dbReference>
<sequence length="138" mass="15500">MNGWLGQLSPYLGINQDGTATDIWNRMKVHKLVICPSPRTAYRIYGINYRGWAGGLVTTNKLENLGLSLDKFIYVGEVRTSSTYSLSNSERPVDYERHYGQANFLFADGHVESGNTDQFGPYYISTAGSPFAVYWTGR</sequence>
<organism evidence="1">
    <name type="scientific">candidate division TA06 bacterium ADurb.Bin417</name>
    <dbReference type="NCBI Taxonomy" id="1852828"/>
    <lineage>
        <taxon>Bacteria</taxon>
        <taxon>Bacteria division TA06</taxon>
    </lineage>
</organism>
<protein>
    <submittedName>
        <fullName evidence="1">Uncharacterized protein</fullName>
    </submittedName>
</protein>
<dbReference type="AlphaFoldDB" id="A0A1V5MDA3"/>